<dbReference type="SMART" id="SM00353">
    <property type="entry name" value="HLH"/>
    <property type="match status" value="1"/>
</dbReference>
<feature type="compositionally biased region" description="Acidic residues" evidence="6">
    <location>
        <begin position="9"/>
        <end position="18"/>
    </location>
</feature>
<reference evidence="8 9" key="1">
    <citation type="submission" date="2024-03" db="EMBL/GenBank/DDBJ databases">
        <authorList>
            <person name="Martinez-Hernandez J."/>
        </authorList>
    </citation>
    <scope>NUCLEOTIDE SEQUENCE [LARGE SCALE GENOMIC DNA]</scope>
</reference>
<dbReference type="Proteomes" id="UP001497480">
    <property type="component" value="Unassembled WGS sequence"/>
</dbReference>
<evidence type="ECO:0000313" key="9">
    <source>
        <dbReference type="Proteomes" id="UP001497480"/>
    </source>
</evidence>
<comment type="caution">
    <text evidence="8">The sequence shown here is derived from an EMBL/GenBank/DDBJ whole genome shotgun (WGS) entry which is preliminary data.</text>
</comment>
<evidence type="ECO:0000256" key="3">
    <source>
        <dbReference type="ARBA" id="ARBA00023125"/>
    </source>
</evidence>
<evidence type="ECO:0000256" key="5">
    <source>
        <dbReference type="ARBA" id="ARBA00023242"/>
    </source>
</evidence>
<feature type="region of interest" description="Disordered" evidence="6">
    <location>
        <begin position="288"/>
        <end position="336"/>
    </location>
</feature>
<dbReference type="InterPro" id="IPR044295">
    <property type="entry name" value="BIM1/2/3"/>
</dbReference>
<dbReference type="FunFam" id="4.10.280.10:FF:000093">
    <property type="entry name" value="BHLH domain class transcription factor"/>
    <property type="match status" value="1"/>
</dbReference>
<keyword evidence="5" id="KW-0539">Nucleus</keyword>
<evidence type="ECO:0000259" key="7">
    <source>
        <dbReference type="PROSITE" id="PS50888"/>
    </source>
</evidence>
<dbReference type="EMBL" id="CAXHTB010000013">
    <property type="protein sequence ID" value="CAL0318167.1"/>
    <property type="molecule type" value="Genomic_DNA"/>
</dbReference>
<dbReference type="PROSITE" id="PS50888">
    <property type="entry name" value="BHLH"/>
    <property type="match status" value="1"/>
</dbReference>
<keyword evidence="2" id="KW-0805">Transcription regulation</keyword>
<dbReference type="GO" id="GO:0046983">
    <property type="term" value="F:protein dimerization activity"/>
    <property type="evidence" value="ECO:0007669"/>
    <property type="project" value="InterPro"/>
</dbReference>
<dbReference type="SUPFAM" id="SSF47459">
    <property type="entry name" value="HLH, helix-loop-helix DNA-binding domain"/>
    <property type="match status" value="1"/>
</dbReference>
<keyword evidence="3" id="KW-0238">DNA-binding</keyword>
<dbReference type="GO" id="GO:0003677">
    <property type="term" value="F:DNA binding"/>
    <property type="evidence" value="ECO:0007669"/>
    <property type="project" value="UniProtKB-KW"/>
</dbReference>
<evidence type="ECO:0000256" key="2">
    <source>
        <dbReference type="ARBA" id="ARBA00023015"/>
    </source>
</evidence>
<evidence type="ECO:0000313" key="8">
    <source>
        <dbReference type="EMBL" id="CAL0318167.1"/>
    </source>
</evidence>
<organism evidence="8 9">
    <name type="scientific">Lupinus luteus</name>
    <name type="common">European yellow lupine</name>
    <dbReference type="NCBI Taxonomy" id="3873"/>
    <lineage>
        <taxon>Eukaryota</taxon>
        <taxon>Viridiplantae</taxon>
        <taxon>Streptophyta</taxon>
        <taxon>Embryophyta</taxon>
        <taxon>Tracheophyta</taxon>
        <taxon>Spermatophyta</taxon>
        <taxon>Magnoliopsida</taxon>
        <taxon>eudicotyledons</taxon>
        <taxon>Gunneridae</taxon>
        <taxon>Pentapetalae</taxon>
        <taxon>rosids</taxon>
        <taxon>fabids</taxon>
        <taxon>Fabales</taxon>
        <taxon>Fabaceae</taxon>
        <taxon>Papilionoideae</taxon>
        <taxon>50 kb inversion clade</taxon>
        <taxon>genistoids sensu lato</taxon>
        <taxon>core genistoids</taxon>
        <taxon>Genisteae</taxon>
        <taxon>Lupinus</taxon>
    </lineage>
</organism>
<dbReference type="InterPro" id="IPR011598">
    <property type="entry name" value="bHLH_dom"/>
</dbReference>
<dbReference type="Gene3D" id="4.10.280.10">
    <property type="entry name" value="Helix-loop-helix DNA-binding domain"/>
    <property type="match status" value="1"/>
</dbReference>
<dbReference type="PANTHER" id="PTHR46412">
    <property type="entry name" value="BES1-INTERACTING MYC-LIKE PROTEIN"/>
    <property type="match status" value="1"/>
</dbReference>
<dbReference type="CDD" id="cd11453">
    <property type="entry name" value="bHLH_AtBIM_like"/>
    <property type="match status" value="1"/>
</dbReference>
<gene>
    <name evidence="8" type="ORF">LLUT_LOCUS19227</name>
</gene>
<feature type="domain" description="BHLH" evidence="7">
    <location>
        <begin position="44"/>
        <end position="94"/>
    </location>
</feature>
<evidence type="ECO:0000256" key="4">
    <source>
        <dbReference type="ARBA" id="ARBA00023163"/>
    </source>
</evidence>
<dbReference type="InterPro" id="IPR036638">
    <property type="entry name" value="HLH_DNA-bd_sf"/>
</dbReference>
<sequence length="336" mass="36945">MRSGKGNMEEDEYEEDEFGSSKKQGHSSAPNTNKDAKAVDKASAIRSKHSVTEQRRRSKINERFQILRDLIPQCDQKRDTASFLLEVIEYVQYLQEKVQKYEGSYPGWSPEPSKLMPWRNSHWHVQNFVGQPQAVKNGSGPVSPFPGKFDESNTSISPTMPCGSHNMIDPNQSRDIANKIIERQPDLASKGLPLPMAMHSNMSVPVRSDDVHAHPLQGAVSDAQSIEYPATSEPQTLQEELTVEGGTINISSVYSQGLLNNLTQALQTAGIDLSQASISVQINLGKRANEGPSCGTSSPKNHDNVPSSNQGIAHFRDAGSAVDSDQAKKRMKTAYK</sequence>
<dbReference type="GO" id="GO:0006351">
    <property type="term" value="P:DNA-templated transcription"/>
    <property type="evidence" value="ECO:0007669"/>
    <property type="project" value="InterPro"/>
</dbReference>
<name>A0AAV1XAE5_LUPLU</name>
<accession>A0AAV1XAE5</accession>
<comment type="subcellular location">
    <subcellularLocation>
        <location evidence="1">Nucleus</location>
    </subcellularLocation>
</comment>
<keyword evidence="4" id="KW-0804">Transcription</keyword>
<dbReference type="PANTHER" id="PTHR46412:SF6">
    <property type="entry name" value="TRANSCRIPTION FACTOR BIM2"/>
    <property type="match status" value="1"/>
</dbReference>
<feature type="compositionally biased region" description="Polar residues" evidence="6">
    <location>
        <begin position="294"/>
        <end position="311"/>
    </location>
</feature>
<dbReference type="Pfam" id="PF00010">
    <property type="entry name" value="HLH"/>
    <property type="match status" value="1"/>
</dbReference>
<proteinExistence type="predicted"/>
<protein>
    <recommendedName>
        <fullName evidence="7">BHLH domain-containing protein</fullName>
    </recommendedName>
</protein>
<evidence type="ECO:0000256" key="6">
    <source>
        <dbReference type="SAM" id="MobiDB-lite"/>
    </source>
</evidence>
<feature type="region of interest" description="Disordered" evidence="6">
    <location>
        <begin position="1"/>
        <end position="57"/>
    </location>
</feature>
<dbReference type="AlphaFoldDB" id="A0AAV1XAE5"/>
<evidence type="ECO:0000256" key="1">
    <source>
        <dbReference type="ARBA" id="ARBA00004123"/>
    </source>
</evidence>
<keyword evidence="9" id="KW-1185">Reference proteome</keyword>
<dbReference type="GO" id="GO:0003700">
    <property type="term" value="F:DNA-binding transcription factor activity"/>
    <property type="evidence" value="ECO:0007669"/>
    <property type="project" value="InterPro"/>
</dbReference>
<dbReference type="GO" id="GO:0005634">
    <property type="term" value="C:nucleus"/>
    <property type="evidence" value="ECO:0007669"/>
    <property type="project" value="UniProtKB-SubCell"/>
</dbReference>